<dbReference type="GO" id="GO:0003924">
    <property type="term" value="F:GTPase activity"/>
    <property type="evidence" value="ECO:0007669"/>
    <property type="project" value="InterPro"/>
</dbReference>
<dbReference type="GO" id="GO:0048312">
    <property type="term" value="P:intracellular distribution of mitochondria"/>
    <property type="evidence" value="ECO:0007669"/>
    <property type="project" value="TreeGrafter"/>
</dbReference>
<dbReference type="InterPro" id="IPR027417">
    <property type="entry name" value="P-loop_NTPase"/>
</dbReference>
<dbReference type="PANTHER" id="PTHR11566">
    <property type="entry name" value="DYNAMIN"/>
    <property type="match status" value="1"/>
</dbReference>
<dbReference type="InterPro" id="IPR020850">
    <property type="entry name" value="GED_dom"/>
</dbReference>
<feature type="compositionally biased region" description="Low complexity" evidence="3">
    <location>
        <begin position="1"/>
        <end position="20"/>
    </location>
</feature>
<proteinExistence type="predicted"/>
<dbReference type="GO" id="GO:0005874">
    <property type="term" value="C:microtubule"/>
    <property type="evidence" value="ECO:0007669"/>
    <property type="project" value="TreeGrafter"/>
</dbReference>
<evidence type="ECO:0000259" key="5">
    <source>
        <dbReference type="PROSITE" id="PS51718"/>
    </source>
</evidence>
<dbReference type="GO" id="GO:0016020">
    <property type="term" value="C:membrane"/>
    <property type="evidence" value="ECO:0007669"/>
    <property type="project" value="TreeGrafter"/>
</dbReference>
<dbReference type="InterPro" id="IPR001401">
    <property type="entry name" value="Dynamin_GTPase"/>
</dbReference>
<dbReference type="CDD" id="cd08771">
    <property type="entry name" value="DLP_1"/>
    <property type="match status" value="1"/>
</dbReference>
<dbReference type="PROSITE" id="PS51388">
    <property type="entry name" value="GED"/>
    <property type="match status" value="1"/>
</dbReference>
<dbReference type="RefSeq" id="XP_013325884.1">
    <property type="nucleotide sequence ID" value="XM_013470430.1"/>
</dbReference>
<dbReference type="PROSITE" id="PS51718">
    <property type="entry name" value="G_DYNAMIN_2"/>
    <property type="match status" value="1"/>
</dbReference>
<feature type="domain" description="GED" evidence="4">
    <location>
        <begin position="662"/>
        <end position="752"/>
    </location>
</feature>
<dbReference type="Proteomes" id="UP000053958">
    <property type="component" value="Unassembled WGS sequence"/>
</dbReference>
<feature type="region of interest" description="Disordered" evidence="3">
    <location>
        <begin position="1"/>
        <end position="76"/>
    </location>
</feature>
<dbReference type="InterPro" id="IPR000375">
    <property type="entry name" value="Dynamin_stalk"/>
</dbReference>
<feature type="compositionally biased region" description="Polar residues" evidence="3">
    <location>
        <begin position="64"/>
        <end position="76"/>
    </location>
</feature>
<keyword evidence="1" id="KW-0547">Nucleotide-binding</keyword>
<evidence type="ECO:0000256" key="1">
    <source>
        <dbReference type="ARBA" id="ARBA00022741"/>
    </source>
</evidence>
<dbReference type="STRING" id="1408163.A0A0F4YLW6"/>
<dbReference type="GO" id="GO:0005739">
    <property type="term" value="C:mitochondrion"/>
    <property type="evidence" value="ECO:0007669"/>
    <property type="project" value="TreeGrafter"/>
</dbReference>
<dbReference type="OrthoDB" id="415706at2759"/>
<dbReference type="GO" id="GO:0008017">
    <property type="term" value="F:microtubule binding"/>
    <property type="evidence" value="ECO:0007669"/>
    <property type="project" value="TreeGrafter"/>
</dbReference>
<gene>
    <name evidence="6" type="ORF">T310_6760</name>
</gene>
<dbReference type="GO" id="GO:0016559">
    <property type="term" value="P:peroxisome fission"/>
    <property type="evidence" value="ECO:0007669"/>
    <property type="project" value="TreeGrafter"/>
</dbReference>
<evidence type="ECO:0000313" key="7">
    <source>
        <dbReference type="Proteomes" id="UP000053958"/>
    </source>
</evidence>
<evidence type="ECO:0000256" key="3">
    <source>
        <dbReference type="SAM" id="MobiDB-lite"/>
    </source>
</evidence>
<dbReference type="Gene3D" id="3.40.50.300">
    <property type="entry name" value="P-loop containing nucleotide triphosphate hydrolases"/>
    <property type="match status" value="1"/>
</dbReference>
<dbReference type="AlphaFoldDB" id="A0A0F4YLW6"/>
<organism evidence="6 7">
    <name type="scientific">Rasamsonia emersonii (strain ATCC 16479 / CBS 393.64 / IMI 116815)</name>
    <dbReference type="NCBI Taxonomy" id="1408163"/>
    <lineage>
        <taxon>Eukaryota</taxon>
        <taxon>Fungi</taxon>
        <taxon>Dikarya</taxon>
        <taxon>Ascomycota</taxon>
        <taxon>Pezizomycotina</taxon>
        <taxon>Eurotiomycetes</taxon>
        <taxon>Eurotiomycetidae</taxon>
        <taxon>Eurotiales</taxon>
        <taxon>Trichocomaceae</taxon>
        <taxon>Rasamsonia</taxon>
    </lineage>
</organism>
<dbReference type="InterPro" id="IPR030381">
    <property type="entry name" value="G_DYNAMIN_dom"/>
</dbReference>
<dbReference type="GO" id="GO:0005525">
    <property type="term" value="F:GTP binding"/>
    <property type="evidence" value="ECO:0007669"/>
    <property type="project" value="InterPro"/>
</dbReference>
<reference evidence="6 7" key="1">
    <citation type="submission" date="2015-04" db="EMBL/GenBank/DDBJ databases">
        <authorList>
            <person name="Heijne W.H."/>
            <person name="Fedorova N.D."/>
            <person name="Nierman W.C."/>
            <person name="Vollebregt A.W."/>
            <person name="Zhao Z."/>
            <person name="Wu L."/>
            <person name="Kumar M."/>
            <person name="Stam H."/>
            <person name="van den Berg M.A."/>
            <person name="Pel H.J."/>
        </authorList>
    </citation>
    <scope>NUCLEOTIDE SEQUENCE [LARGE SCALE GENOMIC DNA]</scope>
    <source>
        <strain evidence="6 7">CBS 393.64</strain>
    </source>
</reference>
<dbReference type="PRINTS" id="PR00195">
    <property type="entry name" value="DYNAMIN"/>
</dbReference>
<comment type="caution">
    <text evidence="6">The sequence shown here is derived from an EMBL/GenBank/DDBJ whole genome shotgun (WGS) entry which is preliminary data.</text>
</comment>
<feature type="domain" description="Dynamin-type G" evidence="5">
    <location>
        <begin position="113"/>
        <end position="393"/>
    </location>
</feature>
<dbReference type="SMART" id="SM00053">
    <property type="entry name" value="DYNc"/>
    <property type="match status" value="1"/>
</dbReference>
<dbReference type="Gene3D" id="1.20.120.1240">
    <property type="entry name" value="Dynamin, middle domain"/>
    <property type="match status" value="1"/>
</dbReference>
<dbReference type="GO" id="GO:0006897">
    <property type="term" value="P:endocytosis"/>
    <property type="evidence" value="ECO:0007669"/>
    <property type="project" value="TreeGrafter"/>
</dbReference>
<accession>A0A0F4YLW6</accession>
<keyword evidence="7" id="KW-1185">Reference proteome</keyword>
<dbReference type="Pfam" id="PF00350">
    <property type="entry name" value="Dynamin_N"/>
    <property type="match status" value="1"/>
</dbReference>
<protein>
    <submittedName>
        <fullName evidence="6">Interferon-induced GTP-binding protein Mx</fullName>
    </submittedName>
</protein>
<keyword evidence="2" id="KW-0342">GTP-binding</keyword>
<dbReference type="GO" id="GO:0000266">
    <property type="term" value="P:mitochondrial fission"/>
    <property type="evidence" value="ECO:0007669"/>
    <property type="project" value="TreeGrafter"/>
</dbReference>
<dbReference type="SUPFAM" id="SSF52540">
    <property type="entry name" value="P-loop containing nucleoside triphosphate hydrolases"/>
    <property type="match status" value="1"/>
</dbReference>
<dbReference type="EMBL" id="LASV01000363">
    <property type="protein sequence ID" value="KKA19272.1"/>
    <property type="molecule type" value="Genomic_DNA"/>
</dbReference>
<feature type="compositionally biased region" description="Polar residues" evidence="3">
    <location>
        <begin position="43"/>
        <end position="56"/>
    </location>
</feature>
<dbReference type="PANTHER" id="PTHR11566:SF21">
    <property type="entry name" value="DYNAMIN RELATED PROTEIN 1, ISOFORM A"/>
    <property type="match status" value="1"/>
</dbReference>
<evidence type="ECO:0000259" key="4">
    <source>
        <dbReference type="PROSITE" id="PS51388"/>
    </source>
</evidence>
<dbReference type="GeneID" id="25319045"/>
<name>A0A0F4YLW6_RASE3</name>
<evidence type="ECO:0000256" key="2">
    <source>
        <dbReference type="ARBA" id="ARBA00023134"/>
    </source>
</evidence>
<evidence type="ECO:0000313" key="6">
    <source>
        <dbReference type="EMBL" id="KKA19272.1"/>
    </source>
</evidence>
<dbReference type="InterPro" id="IPR022812">
    <property type="entry name" value="Dynamin"/>
</dbReference>
<sequence>MDSSSHSQSSVSPLSISPPASNHPLEKNSPSEETQLHLPLGGNHSSQENHTAINNSTREDNSTQKHNSSIKDTSATMTKEKVELSAIIGIRSQEHIRILDAIDRMRDLGVNEDLSIPQIVVVGDQSSGKSSTLQAITQLPLAVDSELCTRFATQIVLRRTPESSVKVSIIPASSADEATKKHLQSFSRSFTEDEFDGHAFTKVVNEAAEHMGLPGPGVEKSEDFEKRFSGDVLKIELSGPEQLHLSVVDVPGLFHNPTKYQTKEDLEIVRELISNYMENPRSIILAVMDSRVNISNQEIFRLARGFDKDGFRTVGVITKCDALQPGDEKEFLIKNRSTQDILDGVTLKQRNIQEKKFFQSQPWNMIPKERVGIDSLKTFLGQLLLDHIRKEFPQLVSEIETLAAKTEKELEGYGPSRQSSTEQRRYLTKMAIDYQKQVSDSLNGLYDANLASGHPSKLRLYIRNLNESFAKKFMSHGHKRIFKAVDGNFDSEFKRKSKDPEDDIYEWIRTVYRESKGVELPGTVNPMVVEYVFREQSTPWKPLTEEYLSKVKEVVAKYLGYIFPNVIGDPDVCSKLTTFLRPRIVDGFARAEEELQRILQDEREGILQTVNHYLAENIGKIRLERIQARLKNVGFNSDGQYHFVSLSMLTETIHLSNEDQAVYDIHDILKSYYKVAVKRFLDNVVIQVVERHILGKEGPLKLFSAKLVADLSDDDVAFIAAESYSTSAARAELKSKLQRLRQALEVAGSIPR</sequence>
<dbReference type="Pfam" id="PF01031">
    <property type="entry name" value="Dynamin_M"/>
    <property type="match status" value="1"/>
</dbReference>
<dbReference type="InterPro" id="IPR045063">
    <property type="entry name" value="Dynamin_N"/>
</dbReference>